<keyword evidence="3" id="KW-0446">Lipid-binding</keyword>
<name>A0A0F9KQ88_9ZZZZ</name>
<gene>
    <name evidence="5" type="ORF">LCGC14_1375310</name>
</gene>
<keyword evidence="4" id="KW-0472">Membrane</keyword>
<protein>
    <submittedName>
        <fullName evidence="5">Uncharacterized protein</fullName>
    </submittedName>
</protein>
<comment type="caution">
    <text evidence="5">The sequence shown here is derived from an EMBL/GenBank/DDBJ whole genome shotgun (WGS) entry which is preliminary data.</text>
</comment>
<dbReference type="GO" id="GO:0070273">
    <property type="term" value="F:phosphatidylinositol-4-phosphate binding"/>
    <property type="evidence" value="ECO:0007669"/>
    <property type="project" value="InterPro"/>
</dbReference>
<dbReference type="AlphaFoldDB" id="A0A0F9KQ88"/>
<evidence type="ECO:0000256" key="4">
    <source>
        <dbReference type="ARBA" id="ARBA00023136"/>
    </source>
</evidence>
<dbReference type="InterPro" id="IPR008628">
    <property type="entry name" value="GPP34-like"/>
</dbReference>
<evidence type="ECO:0000313" key="5">
    <source>
        <dbReference type="EMBL" id="KKM76921.1"/>
    </source>
</evidence>
<accession>A0A0F9KQ88</accession>
<comment type="subcellular location">
    <subcellularLocation>
        <location evidence="1">Golgi apparatus membrane</location>
        <topology evidence="1">Peripheral membrane protein</topology>
        <orientation evidence="1">Cytoplasmic side</orientation>
    </subcellularLocation>
</comment>
<dbReference type="InterPro" id="IPR038261">
    <property type="entry name" value="GPP34-like_sf"/>
</dbReference>
<sequence>MIIEQIFLLGINEKSKKIFFDWEDFLFYSAIMMDLVLKDKISIKKDQRERKSTMTRLRIEILNKDSTDNTILDKMLQFIELNSEIDTFIDLLTEFVKRSNYSDFREVIISNLESLGLIKYLGKKRFKRRYQIIKSELKTKILDEINAVLLDNQEPTKELKFLLSLLRIEFNLEKIIPKNSLMIAGERILKLVGREPIGWQLQGVIDRMNSAAEDMIEDLYDD</sequence>
<evidence type="ECO:0000256" key="3">
    <source>
        <dbReference type="ARBA" id="ARBA00023121"/>
    </source>
</evidence>
<keyword evidence="2" id="KW-0333">Golgi apparatus</keyword>
<evidence type="ECO:0000256" key="1">
    <source>
        <dbReference type="ARBA" id="ARBA00004255"/>
    </source>
</evidence>
<organism evidence="5">
    <name type="scientific">marine sediment metagenome</name>
    <dbReference type="NCBI Taxonomy" id="412755"/>
    <lineage>
        <taxon>unclassified sequences</taxon>
        <taxon>metagenomes</taxon>
        <taxon>ecological metagenomes</taxon>
    </lineage>
</organism>
<proteinExistence type="predicted"/>
<reference evidence="5" key="1">
    <citation type="journal article" date="2015" name="Nature">
        <title>Complex archaea that bridge the gap between prokaryotes and eukaryotes.</title>
        <authorList>
            <person name="Spang A."/>
            <person name="Saw J.H."/>
            <person name="Jorgensen S.L."/>
            <person name="Zaremba-Niedzwiedzka K."/>
            <person name="Martijn J."/>
            <person name="Lind A.E."/>
            <person name="van Eijk R."/>
            <person name="Schleper C."/>
            <person name="Guy L."/>
            <person name="Ettema T.J."/>
        </authorList>
    </citation>
    <scope>NUCLEOTIDE SEQUENCE</scope>
</reference>
<dbReference type="EMBL" id="LAZR01008726">
    <property type="protein sequence ID" value="KKM76921.1"/>
    <property type="molecule type" value="Genomic_DNA"/>
</dbReference>
<dbReference type="Gene3D" id="1.10.3630.10">
    <property type="entry name" value="yeast vps74-n-term truncation variant domain like"/>
    <property type="match status" value="1"/>
</dbReference>
<dbReference type="Pfam" id="PF05719">
    <property type="entry name" value="GPP34"/>
    <property type="match status" value="1"/>
</dbReference>
<evidence type="ECO:0000256" key="2">
    <source>
        <dbReference type="ARBA" id="ARBA00023034"/>
    </source>
</evidence>
<dbReference type="GO" id="GO:0000139">
    <property type="term" value="C:Golgi membrane"/>
    <property type="evidence" value="ECO:0007669"/>
    <property type="project" value="UniProtKB-SubCell"/>
</dbReference>